<evidence type="ECO:0000256" key="1">
    <source>
        <dbReference type="SAM" id="MobiDB-lite"/>
    </source>
</evidence>
<sequence length="303" mass="33763">MSAGDNALVEKMDKLDVEEGSRTTSSSDVGGTAASSLSSTETSSAKPERTNHTADAISSYPILEQPPCADDELPSSIHSDFAVQTGNVLLVTDDDVGFYVDQSFLSSQSEFFRDFEEMASDVGQGNVSNIGTRVVRRDLPGALSNGLRVVLFMAAGEKTWQECDHNSQRKVFYSWHRSRWQCDFEDLALAFQIGNRYGFTIFSLQATYHHAPFWVEYLSAAFEDDEKAAKAMLKSDCGVGVEYLSPNTIFIILNKHRPRYSALFKNVRTLNPFSSRPVGFASERYRGTESHDFIEKEKAAFVH</sequence>
<accession>A0A5D3AXR6</accession>
<evidence type="ECO:0000313" key="3">
    <source>
        <dbReference type="Proteomes" id="UP000322245"/>
    </source>
</evidence>
<comment type="caution">
    <text evidence="2">The sequence shown here is derived from an EMBL/GenBank/DDBJ whole genome shotgun (WGS) entry which is preliminary data.</text>
</comment>
<reference evidence="2 3" key="1">
    <citation type="submission" date="2017-05" db="EMBL/GenBank/DDBJ databases">
        <title>The Genome Sequence of Tsuchiyaea wingfieldii DSM 27421.</title>
        <authorList>
            <person name="Cuomo C."/>
            <person name="Passer A."/>
            <person name="Billmyre B."/>
            <person name="Heitman J."/>
        </authorList>
    </citation>
    <scope>NUCLEOTIDE SEQUENCE [LARGE SCALE GENOMIC DNA]</scope>
    <source>
        <strain evidence="2 3">DSM 27421</strain>
    </source>
</reference>
<dbReference type="AlphaFoldDB" id="A0A5D3AXR6"/>
<gene>
    <name evidence="2" type="ORF">B9479_004312</name>
</gene>
<evidence type="ECO:0000313" key="2">
    <source>
        <dbReference type="EMBL" id="TYJ55001.1"/>
    </source>
</evidence>
<organism evidence="2 3">
    <name type="scientific">Cryptococcus floricola</name>
    <dbReference type="NCBI Taxonomy" id="2591691"/>
    <lineage>
        <taxon>Eukaryota</taxon>
        <taxon>Fungi</taxon>
        <taxon>Dikarya</taxon>
        <taxon>Basidiomycota</taxon>
        <taxon>Agaricomycotina</taxon>
        <taxon>Tremellomycetes</taxon>
        <taxon>Tremellales</taxon>
        <taxon>Cryptococcaceae</taxon>
        <taxon>Cryptococcus</taxon>
    </lineage>
</organism>
<feature type="region of interest" description="Disordered" evidence="1">
    <location>
        <begin position="1"/>
        <end position="73"/>
    </location>
</feature>
<feature type="compositionally biased region" description="Low complexity" evidence="1">
    <location>
        <begin position="32"/>
        <end position="45"/>
    </location>
</feature>
<dbReference type="Proteomes" id="UP000322245">
    <property type="component" value="Unassembled WGS sequence"/>
</dbReference>
<feature type="compositionally biased region" description="Basic and acidic residues" evidence="1">
    <location>
        <begin position="8"/>
        <end position="21"/>
    </location>
</feature>
<dbReference type="EMBL" id="NIDF01000048">
    <property type="protein sequence ID" value="TYJ55001.1"/>
    <property type="molecule type" value="Genomic_DNA"/>
</dbReference>
<keyword evidence="3" id="KW-1185">Reference proteome</keyword>
<protein>
    <submittedName>
        <fullName evidence="2">Uncharacterized protein</fullName>
    </submittedName>
</protein>
<name>A0A5D3AXR6_9TREE</name>
<proteinExistence type="predicted"/>